<dbReference type="InterPro" id="IPR002656">
    <property type="entry name" value="Acyl_transf_3_dom"/>
</dbReference>
<dbReference type="OrthoDB" id="6496995at2759"/>
<feature type="domain" description="Nose resistant-to-fluoxetine protein N-terminal" evidence="2">
    <location>
        <begin position="97"/>
        <end position="244"/>
    </location>
</feature>
<feature type="transmembrane region" description="Helical" evidence="1">
    <location>
        <begin position="364"/>
        <end position="387"/>
    </location>
</feature>
<name>A0A3S3P3K5_9ACAR</name>
<dbReference type="Pfam" id="PF01757">
    <property type="entry name" value="Acyl_transf_3"/>
    <property type="match status" value="1"/>
</dbReference>
<dbReference type="Proteomes" id="UP000285301">
    <property type="component" value="Unassembled WGS sequence"/>
</dbReference>
<evidence type="ECO:0000256" key="1">
    <source>
        <dbReference type="SAM" id="Phobius"/>
    </source>
</evidence>
<dbReference type="InterPro" id="IPR052728">
    <property type="entry name" value="O2_lipid_transport_reg"/>
</dbReference>
<feature type="transmembrane region" description="Helical" evidence="1">
    <location>
        <begin position="578"/>
        <end position="599"/>
    </location>
</feature>
<feature type="transmembrane region" description="Helical" evidence="1">
    <location>
        <begin position="472"/>
        <end position="493"/>
    </location>
</feature>
<feature type="transmembrane region" description="Helical" evidence="1">
    <location>
        <begin position="258"/>
        <end position="281"/>
    </location>
</feature>
<dbReference type="Pfam" id="PF20146">
    <property type="entry name" value="NRF"/>
    <property type="match status" value="1"/>
</dbReference>
<keyword evidence="1" id="KW-0472">Membrane</keyword>
<organism evidence="3 5">
    <name type="scientific">Dinothrombium tinctorium</name>
    <dbReference type="NCBI Taxonomy" id="1965070"/>
    <lineage>
        <taxon>Eukaryota</taxon>
        <taxon>Metazoa</taxon>
        <taxon>Ecdysozoa</taxon>
        <taxon>Arthropoda</taxon>
        <taxon>Chelicerata</taxon>
        <taxon>Arachnida</taxon>
        <taxon>Acari</taxon>
        <taxon>Acariformes</taxon>
        <taxon>Trombidiformes</taxon>
        <taxon>Prostigmata</taxon>
        <taxon>Anystina</taxon>
        <taxon>Parasitengona</taxon>
        <taxon>Trombidioidea</taxon>
        <taxon>Trombidiidae</taxon>
        <taxon>Dinothrombium</taxon>
    </lineage>
</organism>
<protein>
    <submittedName>
        <fullName evidence="3">Nose resistant to fluoxetine protein 6-like protein</fullName>
    </submittedName>
</protein>
<reference evidence="3 5" key="1">
    <citation type="journal article" date="2018" name="Gigascience">
        <title>Genomes of trombidid mites reveal novel predicted allergens and laterally-transferred genes associated with secondary metabolism.</title>
        <authorList>
            <person name="Dong X."/>
            <person name="Chaisiri K."/>
            <person name="Xia D."/>
            <person name="Armstrong S.D."/>
            <person name="Fang Y."/>
            <person name="Donnelly M.J."/>
            <person name="Kadowaki T."/>
            <person name="McGarry J.W."/>
            <person name="Darby A.C."/>
            <person name="Makepeace B.L."/>
        </authorList>
    </citation>
    <scope>NUCLEOTIDE SEQUENCE [LARGE SCALE GENOMIC DNA]</scope>
    <source>
        <strain evidence="3">UoL-WK</strain>
    </source>
</reference>
<dbReference type="GO" id="GO:0016747">
    <property type="term" value="F:acyltransferase activity, transferring groups other than amino-acyl groups"/>
    <property type="evidence" value="ECO:0007669"/>
    <property type="project" value="InterPro"/>
</dbReference>
<proteinExistence type="predicted"/>
<sequence length="689" mass="78709">MKRLISFEFVTITFIVFFIHLLHSSFALIANDTSENEDGDDSVIASEKILNEFNNGNKSNANSIWIAYGNGIQILFSELLKQLLPLALDFVYESNISASCSSSLLKTFVAIKEQKSWAIRMIDASGRFVPGILDGTITSLGSFDECLQIKSADSEVSFVGKYCLITGQLPLPPKPSKYGFETRLLNLSESRSELIMDVGRYAQIFYDMVIRVGICVPSACSTHDVQIILNSLSKRTLAEIKVKHCETSKAATLNDVQLFLGCCFVVVIILVTISTFYELFFQSNSQSDKYKSRSKFISAFLAFSLISNGKEFFADRSTTNINAIDGIRVLSMIWMFVIHVYFFFIEETFAFSRNFFHATEDVLFQLIINGFVINDTFFVIGAAMVTRSILRSVKMNKRLNIIEILMKYLFQMLVPLSFTIAALIVFGPFIRGPLSFEYLDIEIDKCMRNYIYNLFFVSNWFKLSDTCYPSSFYLSVQMQLFIFTLSAIIPFLVKWPPIGICIISFTICSNTIAIIVATYLLRYPAAAVYDSPSRKQFYEKIEKSHLPTYLHLSPYLIGVVLGYIFFKRKKIRMPRKLNFFIWFIAIITLFTVPLSTYSLTIGYEWPLFISATYAGLHRVIWSLSIMWICYSCASGTGVIWSRNGYNRTLVPFSYYSMKIFRRISEDDEAWFALDSVSKEAETFGKGRRQ</sequence>
<dbReference type="PANTHER" id="PTHR11161:SF0">
    <property type="entry name" value="O-ACYLTRANSFERASE LIKE PROTEIN"/>
    <property type="match status" value="1"/>
</dbReference>
<feature type="transmembrane region" description="Helical" evidence="1">
    <location>
        <begin position="548"/>
        <end position="566"/>
    </location>
</feature>
<dbReference type="AlphaFoldDB" id="A0A3S3P3K5"/>
<dbReference type="EMBL" id="NCKU01001231">
    <property type="protein sequence ID" value="RWS12672.1"/>
    <property type="molecule type" value="Genomic_DNA"/>
</dbReference>
<keyword evidence="1" id="KW-1133">Transmembrane helix</keyword>
<dbReference type="InterPro" id="IPR006621">
    <property type="entry name" value="Nose-resist-to-fluoxetine_N"/>
</dbReference>
<evidence type="ECO:0000313" key="4">
    <source>
        <dbReference type="EMBL" id="RWS12672.1"/>
    </source>
</evidence>
<feature type="transmembrane region" description="Helical" evidence="1">
    <location>
        <begin position="326"/>
        <end position="344"/>
    </location>
</feature>
<feature type="transmembrane region" description="Helical" evidence="1">
    <location>
        <begin position="619"/>
        <end position="640"/>
    </location>
</feature>
<evidence type="ECO:0000313" key="5">
    <source>
        <dbReference type="Proteomes" id="UP000285301"/>
    </source>
</evidence>
<keyword evidence="1" id="KW-0812">Transmembrane</keyword>
<comment type="caution">
    <text evidence="3">The sequence shown here is derived from an EMBL/GenBank/DDBJ whole genome shotgun (WGS) entry which is preliminary data.</text>
</comment>
<feature type="transmembrane region" description="Helical" evidence="1">
    <location>
        <begin position="500"/>
        <end position="521"/>
    </location>
</feature>
<dbReference type="PANTHER" id="PTHR11161">
    <property type="entry name" value="O-ACYLTRANSFERASE"/>
    <property type="match status" value="1"/>
</dbReference>
<dbReference type="STRING" id="1965070.A0A3S3P3K5"/>
<evidence type="ECO:0000259" key="2">
    <source>
        <dbReference type="SMART" id="SM00703"/>
    </source>
</evidence>
<dbReference type="EMBL" id="NCKU01001752">
    <property type="protein sequence ID" value="RWS11347.1"/>
    <property type="molecule type" value="Genomic_DNA"/>
</dbReference>
<dbReference type="SMART" id="SM00703">
    <property type="entry name" value="NRF"/>
    <property type="match status" value="1"/>
</dbReference>
<keyword evidence="5" id="KW-1185">Reference proteome</keyword>
<evidence type="ECO:0000313" key="3">
    <source>
        <dbReference type="EMBL" id="RWS11347.1"/>
    </source>
</evidence>
<feature type="transmembrane region" description="Helical" evidence="1">
    <location>
        <begin position="408"/>
        <end position="430"/>
    </location>
</feature>
<accession>A0A3S3P3K5</accession>
<gene>
    <name evidence="4" type="ORF">B4U79_03450</name>
    <name evidence="3" type="ORF">B4U79_15854</name>
</gene>
<reference evidence="3" key="2">
    <citation type="submission" date="2018-11" db="EMBL/GenBank/DDBJ databases">
        <title>Trombidioid mite genomics.</title>
        <authorList>
            <person name="Dong X."/>
        </authorList>
    </citation>
    <scope>NUCLEOTIDE SEQUENCE</scope>
    <source>
        <strain evidence="3">UoL-WK</strain>
    </source>
</reference>